<keyword evidence="10" id="KW-1185">Reference proteome</keyword>
<keyword evidence="2 8" id="KW-0812">Transmembrane</keyword>
<keyword evidence="1 8" id="KW-0132">Cell division</keyword>
<sequence>MRYIIGAILVLIALIIFGLIWRKRVYDEVDRLESWKMDIMNRSVTEELSKVKSLNLSGETQEKFEAWRDRWDQILTKELPNLEEDLFDVEEAADRYQFRRVKKALSHTEQKLIAVEKDIEAMFEELEVLLDSEKSSRIEIEAIEPELTELSKTLVQNRHQYGKAARIFESRIQEQQKKLKEYERLTAQGDYLEAKTLVQSLREELQELLEESRLFPERYKKVSAKLPEQINELISGMEEMENEGYRITHLDYKSELHTFQEQLEESLTQLDQGDQENIELVIKEIESRIHDMYQQLEREAIAHNFVEQQHSSYQSQIDELTQMLTATDQEMEDLQRTYQLEDEDLETHRTLDHWLGQLKKKYLSFENKLQDGTTAYSELRAELERMKQQVEELQEKHQAFSERIQMLRKDEVEAKNRIHEAEQLLIDTHRRLKRSNLPGIPSHIFEEMKETTVFVDEVFQSLEEQPLDMTKVHEKLEAAMAASEKLHEDAKVVLDQAFLAERLIQYGNRYRSQYPMLAASLVEAENDFRNYDYESAVDRAAGAIKEVDPEALKRIESDEQVLV</sequence>
<evidence type="ECO:0000256" key="7">
    <source>
        <dbReference type="ARBA" id="ARBA00023306"/>
    </source>
</evidence>
<accession>A0ABY4EP30</accession>
<comment type="similarity">
    <text evidence="8">Belongs to the EzrA family.</text>
</comment>
<keyword evidence="8" id="KW-1003">Cell membrane</keyword>
<keyword evidence="3 8" id="KW-1133">Transmembrane helix</keyword>
<evidence type="ECO:0000256" key="1">
    <source>
        <dbReference type="ARBA" id="ARBA00022618"/>
    </source>
</evidence>
<evidence type="ECO:0000313" key="9">
    <source>
        <dbReference type="EMBL" id="UOQ46140.1"/>
    </source>
</evidence>
<evidence type="ECO:0000256" key="8">
    <source>
        <dbReference type="HAMAP-Rule" id="MF_00728"/>
    </source>
</evidence>
<reference evidence="9 10" key="1">
    <citation type="submission" date="2022-04" db="EMBL/GenBank/DDBJ databases">
        <title>Halobacillus sp. isolated from saltern.</title>
        <authorList>
            <person name="Won M."/>
            <person name="Lee C.-M."/>
            <person name="Woen H.-Y."/>
            <person name="Kwon S.-W."/>
        </authorList>
    </citation>
    <scope>NUCLEOTIDE SEQUENCE [LARGE SCALE GENOMIC DNA]</scope>
    <source>
        <strain evidence="9 10">SSBR10-3</strain>
    </source>
</reference>
<feature type="coiled-coil region" evidence="8">
    <location>
        <begin position="317"/>
        <end position="344"/>
    </location>
</feature>
<proteinExistence type="inferred from homology"/>
<comment type="function">
    <text evidence="8">Negative regulator of FtsZ ring formation; modulates the frequency and position of FtsZ ring formation. Inhibits FtsZ ring formation at polar sites. Interacts either with FtsZ or with one of its binding partners to promote depolymerization.</text>
</comment>
<feature type="topological domain" description="Cytoplasmic" evidence="8">
    <location>
        <begin position="22"/>
        <end position="563"/>
    </location>
</feature>
<organism evidence="9 10">
    <name type="scientific">Halobacillus salinarum</name>
    <dbReference type="NCBI Taxonomy" id="2932257"/>
    <lineage>
        <taxon>Bacteria</taxon>
        <taxon>Bacillati</taxon>
        <taxon>Bacillota</taxon>
        <taxon>Bacilli</taxon>
        <taxon>Bacillales</taxon>
        <taxon>Bacillaceae</taxon>
        <taxon>Halobacillus</taxon>
    </lineage>
</organism>
<name>A0ABY4EP30_9BACI</name>
<evidence type="ECO:0000256" key="2">
    <source>
        <dbReference type="ARBA" id="ARBA00022692"/>
    </source>
</evidence>
<protein>
    <recommendedName>
        <fullName evidence="8">Septation ring formation regulator EzrA</fullName>
    </recommendedName>
</protein>
<gene>
    <name evidence="8 9" type="primary">ezrA</name>
    <name evidence="9" type="ORF">MUN89_09605</name>
</gene>
<dbReference type="NCBIfam" id="NF003413">
    <property type="entry name" value="PRK04778.1-7"/>
    <property type="match status" value="1"/>
</dbReference>
<dbReference type="Proteomes" id="UP000831787">
    <property type="component" value="Chromosome"/>
</dbReference>
<evidence type="ECO:0000313" key="10">
    <source>
        <dbReference type="Proteomes" id="UP000831787"/>
    </source>
</evidence>
<feature type="coiled-coil region" evidence="8">
    <location>
        <begin position="369"/>
        <end position="424"/>
    </location>
</feature>
<dbReference type="EMBL" id="CP095073">
    <property type="protein sequence ID" value="UOQ46140.1"/>
    <property type="molecule type" value="Genomic_DNA"/>
</dbReference>
<comment type="subcellular location">
    <subcellularLocation>
        <location evidence="8">Cell membrane</location>
        <topology evidence="8">Single-pass membrane protein</topology>
    </subcellularLocation>
    <text evidence="8">Colocalized with FtsZ to the nascent septal site.</text>
</comment>
<evidence type="ECO:0000256" key="6">
    <source>
        <dbReference type="ARBA" id="ARBA00023210"/>
    </source>
</evidence>
<evidence type="ECO:0000256" key="3">
    <source>
        <dbReference type="ARBA" id="ARBA00022989"/>
    </source>
</evidence>
<evidence type="ECO:0000256" key="5">
    <source>
        <dbReference type="ARBA" id="ARBA00023136"/>
    </source>
</evidence>
<keyword evidence="4 8" id="KW-0175">Coiled coil</keyword>
<keyword evidence="7 8" id="KW-0131">Cell cycle</keyword>
<dbReference type="InterPro" id="IPR010379">
    <property type="entry name" value="EzrA"/>
</dbReference>
<dbReference type="HAMAP" id="MF_00728">
    <property type="entry name" value="EzrA"/>
    <property type="match status" value="1"/>
</dbReference>
<evidence type="ECO:0000256" key="4">
    <source>
        <dbReference type="ARBA" id="ARBA00023054"/>
    </source>
</evidence>
<dbReference type="Pfam" id="PF06160">
    <property type="entry name" value="EzrA"/>
    <property type="match status" value="1"/>
</dbReference>
<feature type="topological domain" description="Extracellular" evidence="8">
    <location>
        <begin position="1"/>
        <end position="2"/>
    </location>
</feature>
<dbReference type="RefSeq" id="WP_244713185.1">
    <property type="nucleotide sequence ID" value="NZ_CP095073.1"/>
</dbReference>
<feature type="coiled-coil region" evidence="8">
    <location>
        <begin position="165"/>
        <end position="211"/>
    </location>
</feature>
<keyword evidence="5 8" id="KW-0472">Membrane</keyword>
<keyword evidence="6 8" id="KW-0717">Septation</keyword>